<evidence type="ECO:0000313" key="2">
    <source>
        <dbReference type="Proteomes" id="UP000291591"/>
    </source>
</evidence>
<name>A0A4Q7V2W1_PSEST</name>
<proteinExistence type="predicted"/>
<sequence>MSDALDEAWQSYRRACDRVDLLRWDSAFDAGSDLQRRLRVGEQLVEFRKATISTSNRLIELAGLQPNMDASWLDELRAHHRDLKQGLADDQRLVDETNRRLRSHRT</sequence>
<protein>
    <submittedName>
        <fullName evidence="1">Uncharacterized protein</fullName>
    </submittedName>
</protein>
<organism evidence="1 2">
    <name type="scientific">Pseudonocardia sediminis</name>
    <dbReference type="NCBI Taxonomy" id="1397368"/>
    <lineage>
        <taxon>Bacteria</taxon>
        <taxon>Bacillati</taxon>
        <taxon>Actinomycetota</taxon>
        <taxon>Actinomycetes</taxon>
        <taxon>Pseudonocardiales</taxon>
        <taxon>Pseudonocardiaceae</taxon>
        <taxon>Pseudonocardia</taxon>
    </lineage>
</organism>
<dbReference type="EMBL" id="SHKL01000001">
    <property type="protein sequence ID" value="RZT87824.1"/>
    <property type="molecule type" value="Genomic_DNA"/>
</dbReference>
<reference evidence="1 2" key="1">
    <citation type="submission" date="2019-02" db="EMBL/GenBank/DDBJ databases">
        <title>Sequencing the genomes of 1000 actinobacteria strains.</title>
        <authorList>
            <person name="Klenk H.-P."/>
        </authorList>
    </citation>
    <scope>NUCLEOTIDE SEQUENCE [LARGE SCALE GENOMIC DNA]</scope>
    <source>
        <strain evidence="1 2">DSM 45779</strain>
    </source>
</reference>
<accession>A0A4Q7V2W1</accession>
<evidence type="ECO:0000313" key="1">
    <source>
        <dbReference type="EMBL" id="RZT87824.1"/>
    </source>
</evidence>
<keyword evidence="2" id="KW-1185">Reference proteome</keyword>
<gene>
    <name evidence="1" type="ORF">EV383_4751</name>
</gene>
<dbReference type="RefSeq" id="WP_130291919.1">
    <property type="nucleotide sequence ID" value="NZ_SHKL01000001.1"/>
</dbReference>
<dbReference type="Proteomes" id="UP000291591">
    <property type="component" value="Unassembled WGS sequence"/>
</dbReference>
<dbReference type="AlphaFoldDB" id="A0A4Q7V2W1"/>
<comment type="caution">
    <text evidence="1">The sequence shown here is derived from an EMBL/GenBank/DDBJ whole genome shotgun (WGS) entry which is preliminary data.</text>
</comment>